<accession>A0A316WI88</accession>
<sequence length="77" mass="8770">MIEVNFLDARGTKILSLNTKEDIENFFENTVNCSSAQALVLDLMSKHYKYTLNGSEFYCHQTNINITGKTTINYSLV</sequence>
<dbReference type="AlphaFoldDB" id="A0A316WI88"/>
<organism evidence="1 2">
    <name type="scientific">Chryseobacterium oncorhynchi</name>
    <dbReference type="NCBI Taxonomy" id="741074"/>
    <lineage>
        <taxon>Bacteria</taxon>
        <taxon>Pseudomonadati</taxon>
        <taxon>Bacteroidota</taxon>
        <taxon>Flavobacteriia</taxon>
        <taxon>Flavobacteriales</taxon>
        <taxon>Weeksellaceae</taxon>
        <taxon>Chryseobacterium group</taxon>
        <taxon>Chryseobacterium</taxon>
    </lineage>
</organism>
<gene>
    <name evidence="1" type="ORF">C1638_020790</name>
</gene>
<comment type="caution">
    <text evidence="1">The sequence shown here is derived from an EMBL/GenBank/DDBJ whole genome shotgun (WGS) entry which is preliminary data.</text>
</comment>
<evidence type="ECO:0000313" key="2">
    <source>
        <dbReference type="Proteomes" id="UP000236182"/>
    </source>
</evidence>
<dbReference type="Proteomes" id="UP000236182">
    <property type="component" value="Unassembled WGS sequence"/>
</dbReference>
<reference evidence="1" key="1">
    <citation type="submission" date="2018-04" db="EMBL/GenBank/DDBJ databases">
        <title>Draft Genome Sequences of Chryseobacterium lactis NCTC11390T isolated from milk, Chryseobacterium oncorhynchi 701B-08T from rainbow trout, and Chryseobacterium viscerum 687B-08T from diseased fish.</title>
        <authorList>
            <person name="Jeong J.-J."/>
            <person name="Lee Y.J."/>
            <person name="Pathiraja D."/>
            <person name="Park B."/>
            <person name="Choi I.-G."/>
            <person name="Kim K.D."/>
        </authorList>
    </citation>
    <scope>NUCLEOTIDE SEQUENCE [LARGE SCALE GENOMIC DNA]</scope>
    <source>
        <strain evidence="1">701B-08</strain>
    </source>
</reference>
<dbReference type="EMBL" id="PPEI02000009">
    <property type="protein sequence ID" value="PWN60006.1"/>
    <property type="molecule type" value="Genomic_DNA"/>
</dbReference>
<evidence type="ECO:0000313" key="1">
    <source>
        <dbReference type="EMBL" id="PWN60006.1"/>
    </source>
</evidence>
<name>A0A316WI88_9FLAO</name>
<keyword evidence="2" id="KW-1185">Reference proteome</keyword>
<protein>
    <submittedName>
        <fullName evidence="1">Uncharacterized protein</fullName>
    </submittedName>
</protein>
<proteinExistence type="predicted"/>